<sequence>MKIPIRRTIIVNGNEWDFGRTIHDAALIDDTVIVTFVPDEGEPSILALDLNRKALWSDLELAHFPRDDDRLVMYSIAGEDPLSFYLDVGYIARVDTKTGALLEMQFVK</sequence>
<keyword evidence="2" id="KW-1185">Reference proteome</keyword>
<dbReference type="OrthoDB" id="6024771at2"/>
<evidence type="ECO:0000313" key="1">
    <source>
        <dbReference type="EMBL" id="KWS06109.1"/>
    </source>
</evidence>
<proteinExistence type="predicted"/>
<organism evidence="1 2">
    <name type="scientific">Lysobacter capsici AZ78</name>
    <dbReference type="NCBI Taxonomy" id="1444315"/>
    <lineage>
        <taxon>Bacteria</taxon>
        <taxon>Pseudomonadati</taxon>
        <taxon>Pseudomonadota</taxon>
        <taxon>Gammaproteobacteria</taxon>
        <taxon>Lysobacterales</taxon>
        <taxon>Lysobacteraceae</taxon>
        <taxon>Lysobacter</taxon>
    </lineage>
</organism>
<dbReference type="Proteomes" id="UP000023435">
    <property type="component" value="Unassembled WGS sequence"/>
</dbReference>
<name>A0A108UBL8_9GAMM</name>
<comment type="caution">
    <text evidence="1">The sequence shown here is derived from an EMBL/GenBank/DDBJ whole genome shotgun (WGS) entry which is preliminary data.</text>
</comment>
<evidence type="ECO:0000313" key="2">
    <source>
        <dbReference type="Proteomes" id="UP000023435"/>
    </source>
</evidence>
<dbReference type="RefSeq" id="WP_036105872.1">
    <property type="nucleotide sequence ID" value="NZ_JAJA02000001.1"/>
</dbReference>
<protein>
    <submittedName>
        <fullName evidence="1">Uncharacterized protein</fullName>
    </submittedName>
</protein>
<gene>
    <name evidence="1" type="ORF">AZ78_3663</name>
</gene>
<reference evidence="1 2" key="1">
    <citation type="journal article" date="2014" name="Genome Announc.">
        <title>Draft Genome Sequence of Lysobacter capsici AZ78, a Bacterium Antagonistic to Plant-Pathogenic Oomycetes.</title>
        <authorList>
            <person name="Puopolo G."/>
            <person name="Sonego P."/>
            <person name="Engelen K."/>
            <person name="Pertot I."/>
        </authorList>
    </citation>
    <scope>NUCLEOTIDE SEQUENCE [LARGE SCALE GENOMIC DNA]</scope>
    <source>
        <strain evidence="1 2">AZ78</strain>
    </source>
</reference>
<dbReference type="AlphaFoldDB" id="A0A108UBL8"/>
<accession>A0A108UBL8</accession>
<dbReference type="EMBL" id="JAJA02000001">
    <property type="protein sequence ID" value="KWS06109.1"/>
    <property type="molecule type" value="Genomic_DNA"/>
</dbReference>